<evidence type="ECO:0000313" key="3">
    <source>
        <dbReference type="Proteomes" id="UP001162480"/>
    </source>
</evidence>
<organism evidence="2 3">
    <name type="scientific">Octopus vulgaris</name>
    <name type="common">Common octopus</name>
    <dbReference type="NCBI Taxonomy" id="6645"/>
    <lineage>
        <taxon>Eukaryota</taxon>
        <taxon>Metazoa</taxon>
        <taxon>Spiralia</taxon>
        <taxon>Lophotrochozoa</taxon>
        <taxon>Mollusca</taxon>
        <taxon>Cephalopoda</taxon>
        <taxon>Coleoidea</taxon>
        <taxon>Octopodiformes</taxon>
        <taxon>Octopoda</taxon>
        <taxon>Incirrata</taxon>
        <taxon>Octopodidae</taxon>
        <taxon>Octopus</taxon>
    </lineage>
</organism>
<dbReference type="Proteomes" id="UP001162480">
    <property type="component" value="Chromosome 7"/>
</dbReference>
<reference evidence="2" key="1">
    <citation type="submission" date="2023-08" db="EMBL/GenBank/DDBJ databases">
        <authorList>
            <person name="Alioto T."/>
            <person name="Alioto T."/>
            <person name="Gomez Garrido J."/>
        </authorList>
    </citation>
    <scope>NUCLEOTIDE SEQUENCE</scope>
</reference>
<dbReference type="AlphaFoldDB" id="A0AA36B2C7"/>
<accession>A0AA36B2C7</accession>
<proteinExistence type="predicted"/>
<dbReference type="EMBL" id="OX597820">
    <property type="protein sequence ID" value="CAI9726013.1"/>
    <property type="molecule type" value="Genomic_DNA"/>
</dbReference>
<feature type="region of interest" description="Disordered" evidence="1">
    <location>
        <begin position="120"/>
        <end position="144"/>
    </location>
</feature>
<sequence>MQNREIEKARMLEKLVQAPKKIPTPNRSEMMQILHQVHADCKIDVEAAFKSTWATNAFDGSEDYKVSDRITHLVSPLMREFRPEMMPIPCSDTIQRVIKNLIPLKEVKRANNIEGSELFDGDGIEEKAAESESEDDGEPSGNLLEVIDPFFFPL</sequence>
<keyword evidence="3" id="KW-1185">Reference proteome</keyword>
<protein>
    <submittedName>
        <fullName evidence="2">Uncharacterized protein</fullName>
    </submittedName>
</protein>
<evidence type="ECO:0000256" key="1">
    <source>
        <dbReference type="SAM" id="MobiDB-lite"/>
    </source>
</evidence>
<gene>
    <name evidence="2" type="ORF">OCTVUL_1B028533</name>
</gene>
<name>A0AA36B2C7_OCTVU</name>
<evidence type="ECO:0000313" key="2">
    <source>
        <dbReference type="EMBL" id="CAI9726013.1"/>
    </source>
</evidence>